<dbReference type="HOGENOM" id="CLU_3200050_0_0_9"/>
<organism evidence="1 2">
    <name type="scientific">Faecalibacterium duncaniae (strain DSM 17677 / JCM 31915 / A2-165)</name>
    <name type="common">Faecalibacterium prausnitzii</name>
    <dbReference type="NCBI Taxonomy" id="411483"/>
    <lineage>
        <taxon>Bacteria</taxon>
        <taxon>Bacillati</taxon>
        <taxon>Bacillota</taxon>
        <taxon>Clostridia</taxon>
        <taxon>Eubacteriales</taxon>
        <taxon>Oscillospiraceae</taxon>
        <taxon>Faecalibacterium</taxon>
    </lineage>
</organism>
<dbReference type="STRING" id="411483.FAEPRAA2165_00720"/>
<sequence length="45" mass="5329">MKKHPLQFPGFTGKMRRVFLFALYSVKFAENSCVKLDKLTTMKKY</sequence>
<keyword evidence="2" id="KW-1185">Reference proteome</keyword>
<reference evidence="1" key="1">
    <citation type="submission" date="2009-08" db="EMBL/GenBank/DDBJ databases">
        <authorList>
            <person name="Weinstock G."/>
            <person name="Sodergren E."/>
            <person name="Clifton S."/>
            <person name="Fulton L."/>
            <person name="Fulton B."/>
            <person name="Courtney L."/>
            <person name="Fronick C."/>
            <person name="Harrison M."/>
            <person name="Strong C."/>
            <person name="Farmer C."/>
            <person name="Delahaunty K."/>
            <person name="Markovic C."/>
            <person name="Hall O."/>
            <person name="Minx P."/>
            <person name="Tomlinson C."/>
            <person name="Mitreva M."/>
            <person name="Nelson J."/>
            <person name="Hou S."/>
            <person name="Wollam A."/>
            <person name="Pepin K.H."/>
            <person name="Johnson M."/>
            <person name="Bhonagiri V."/>
            <person name="Nash W.E."/>
            <person name="Warren W."/>
            <person name="Chinwalla A."/>
            <person name="Mardis E.R."/>
            <person name="Wilson R.K."/>
        </authorList>
    </citation>
    <scope>NUCLEOTIDE SEQUENCE [LARGE SCALE GENOMIC DNA]</scope>
    <source>
        <strain evidence="1">A2-165</strain>
    </source>
</reference>
<gene>
    <name evidence="1" type="ORF">FAEPRAA2165_00720</name>
</gene>
<evidence type="ECO:0000313" key="2">
    <source>
        <dbReference type="Proteomes" id="UP000004619"/>
    </source>
</evidence>
<dbReference type="AlphaFoldDB" id="C7H366"/>
<evidence type="ECO:0000313" key="1">
    <source>
        <dbReference type="EMBL" id="EEU97668.1"/>
    </source>
</evidence>
<dbReference type="EMBL" id="ACOP02000012">
    <property type="protein sequence ID" value="EEU97668.1"/>
    <property type="molecule type" value="Genomic_DNA"/>
</dbReference>
<dbReference type="Proteomes" id="UP000004619">
    <property type="component" value="Unassembled WGS sequence"/>
</dbReference>
<protein>
    <submittedName>
        <fullName evidence="1">Uncharacterized protein</fullName>
    </submittedName>
</protein>
<name>C7H366_FAED2</name>
<proteinExistence type="predicted"/>
<comment type="caution">
    <text evidence="1">The sequence shown here is derived from an EMBL/GenBank/DDBJ whole genome shotgun (WGS) entry which is preliminary data.</text>
</comment>
<accession>C7H366</accession>